<gene>
    <name evidence="3" type="ORF">UPYG_G00022760</name>
</gene>
<evidence type="ECO:0000256" key="1">
    <source>
        <dbReference type="SAM" id="SignalP"/>
    </source>
</evidence>
<dbReference type="InterPro" id="IPR016186">
    <property type="entry name" value="C-type_lectin-like/link_sf"/>
</dbReference>
<evidence type="ECO:0000313" key="4">
    <source>
        <dbReference type="Proteomes" id="UP001557470"/>
    </source>
</evidence>
<dbReference type="InterPro" id="IPR050111">
    <property type="entry name" value="C-type_lectin/snaclec_domain"/>
</dbReference>
<dbReference type="EMBL" id="JAGEUA010000001">
    <property type="protein sequence ID" value="KAL1022146.1"/>
    <property type="molecule type" value="Genomic_DNA"/>
</dbReference>
<feature type="chain" id="PRO_5044761704" description="C-type lectin domain-containing protein" evidence="1">
    <location>
        <begin position="30"/>
        <end position="659"/>
    </location>
</feature>
<accession>A0ABD0Y567</accession>
<keyword evidence="1" id="KW-0732">Signal</keyword>
<feature type="domain" description="C-type lectin" evidence="2">
    <location>
        <begin position="535"/>
        <end position="654"/>
    </location>
</feature>
<dbReference type="PROSITE" id="PS50041">
    <property type="entry name" value="C_TYPE_LECTIN_2"/>
    <property type="match status" value="1"/>
</dbReference>
<protein>
    <recommendedName>
        <fullName evidence="2">C-type lectin domain-containing protein</fullName>
    </recommendedName>
</protein>
<dbReference type="InterPro" id="IPR016187">
    <property type="entry name" value="CTDL_fold"/>
</dbReference>
<feature type="signal peptide" evidence="1">
    <location>
        <begin position="1"/>
        <end position="29"/>
    </location>
</feature>
<dbReference type="SMART" id="SM00034">
    <property type="entry name" value="CLECT"/>
    <property type="match status" value="1"/>
</dbReference>
<dbReference type="Pfam" id="PF00059">
    <property type="entry name" value="Lectin_C"/>
    <property type="match status" value="1"/>
</dbReference>
<comment type="caution">
    <text evidence="3">The sequence shown here is derived from an EMBL/GenBank/DDBJ whole genome shotgun (WGS) entry which is preliminary data.</text>
</comment>
<keyword evidence="4" id="KW-1185">Reference proteome</keyword>
<sequence length="659" mass="75008">MFPKTRPAPSSYSMLKLTVLLLALSGLHAAPLRDDVVAPPRGRLEDSKVLILPLPAEEHRPGIQPSRRFQVDLKTGLVKQQISETDRRAGHNEFKQGTENSQRSLVGIRSRRIIKPVREMERSERLTPQDPKDVHVQVQRRVGGWVRADALPRTVPVEERRQGTEPSRRILVDLNTGLVKEHISEMERRVVPEYKPQSVYEFRQGTENSQKTLVDIRTGHVIEPVGEMERTVRLTPEDVRLLRPEAENLSVPVEERRQGTEPSRRILVDLNTGLVKEHISEMERRVAPEYKPPSVYGFRQGTENSQKTLVDIRTGHVIKPVGEMERTVRLTPEDVRLLRAEVENLSVSLEARRKGTEPSRGILEDLNTGLVKEHIKYTPSEFRQGTENSQKTLVDIRTGPVIKPVGEIERTVRLTPEDVRLLRPEAENLSVPVEERRQGTEPSRRILVDLNTGLVKEHISEMERRVVPDYTHPSVYGFRPGTENSQKTLVDIRTGHVIKPVGEMERTVRLTPEDARLVKAESETNFKPKCFGEIIDGHCYHFNPTQMTFNEAEFSCRVLSPHGHLASITNSDLHSLLVSLVTKVTKSPVLTWLGGVVKDKQLKWTDGSVWGYSDWMPGHPDTQTDKQACVEMFRLEESRWRAVDCDLQRASICSFPMLA</sequence>
<evidence type="ECO:0000259" key="2">
    <source>
        <dbReference type="PROSITE" id="PS50041"/>
    </source>
</evidence>
<dbReference type="AlphaFoldDB" id="A0ABD0Y567"/>
<dbReference type="SUPFAM" id="SSF56436">
    <property type="entry name" value="C-type lectin-like"/>
    <property type="match status" value="1"/>
</dbReference>
<reference evidence="3 4" key="1">
    <citation type="submission" date="2024-06" db="EMBL/GenBank/DDBJ databases">
        <authorList>
            <person name="Pan Q."/>
            <person name="Wen M."/>
            <person name="Jouanno E."/>
            <person name="Zahm M."/>
            <person name="Klopp C."/>
            <person name="Cabau C."/>
            <person name="Louis A."/>
            <person name="Berthelot C."/>
            <person name="Parey E."/>
            <person name="Roest Crollius H."/>
            <person name="Montfort J."/>
            <person name="Robinson-Rechavi M."/>
            <person name="Bouchez O."/>
            <person name="Lampietro C."/>
            <person name="Lopez Roques C."/>
            <person name="Donnadieu C."/>
            <person name="Postlethwait J."/>
            <person name="Bobe J."/>
            <person name="Verreycken H."/>
            <person name="Guiguen Y."/>
        </authorList>
    </citation>
    <scope>NUCLEOTIDE SEQUENCE [LARGE SCALE GENOMIC DNA]</scope>
    <source>
        <strain evidence="3">Up_M1</strain>
        <tissue evidence="3">Testis</tissue>
    </source>
</reference>
<dbReference type="InterPro" id="IPR001304">
    <property type="entry name" value="C-type_lectin-like"/>
</dbReference>
<proteinExistence type="predicted"/>
<organism evidence="3 4">
    <name type="scientific">Umbra pygmaea</name>
    <name type="common">Eastern mudminnow</name>
    <dbReference type="NCBI Taxonomy" id="75934"/>
    <lineage>
        <taxon>Eukaryota</taxon>
        <taxon>Metazoa</taxon>
        <taxon>Chordata</taxon>
        <taxon>Craniata</taxon>
        <taxon>Vertebrata</taxon>
        <taxon>Euteleostomi</taxon>
        <taxon>Actinopterygii</taxon>
        <taxon>Neopterygii</taxon>
        <taxon>Teleostei</taxon>
        <taxon>Protacanthopterygii</taxon>
        <taxon>Esociformes</taxon>
        <taxon>Umbridae</taxon>
        <taxon>Umbra</taxon>
    </lineage>
</organism>
<name>A0ABD0Y567_UMBPY</name>
<evidence type="ECO:0000313" key="3">
    <source>
        <dbReference type="EMBL" id="KAL1022146.1"/>
    </source>
</evidence>
<dbReference type="PANTHER" id="PTHR22803">
    <property type="entry name" value="MANNOSE, PHOSPHOLIPASE, LECTIN RECEPTOR RELATED"/>
    <property type="match status" value="1"/>
</dbReference>
<dbReference type="Proteomes" id="UP001557470">
    <property type="component" value="Unassembled WGS sequence"/>
</dbReference>
<dbReference type="Gene3D" id="3.10.100.10">
    <property type="entry name" value="Mannose-Binding Protein A, subunit A"/>
    <property type="match status" value="1"/>
</dbReference>